<gene>
    <name evidence="1" type="ORF">JG688_00015711</name>
</gene>
<keyword evidence="2" id="KW-1185">Reference proteome</keyword>
<reference evidence="1" key="1">
    <citation type="submission" date="2021-01" db="EMBL/GenBank/DDBJ databases">
        <title>Phytophthora aleatoria, a newly-described species from Pinus radiata is distinct from Phytophthora cactorum isolates based on comparative genomics.</title>
        <authorList>
            <person name="Mcdougal R."/>
            <person name="Panda P."/>
            <person name="Williams N."/>
            <person name="Studholme D.J."/>
        </authorList>
    </citation>
    <scope>NUCLEOTIDE SEQUENCE</scope>
    <source>
        <strain evidence="1">NZFS 4037</strain>
    </source>
</reference>
<protein>
    <recommendedName>
        <fullName evidence="3">Reverse transcriptase domain-containing protein</fullName>
    </recommendedName>
</protein>
<name>A0A8J5IZ48_9STRA</name>
<proteinExistence type="predicted"/>
<organism evidence="1 2">
    <name type="scientific">Phytophthora aleatoria</name>
    <dbReference type="NCBI Taxonomy" id="2496075"/>
    <lineage>
        <taxon>Eukaryota</taxon>
        <taxon>Sar</taxon>
        <taxon>Stramenopiles</taxon>
        <taxon>Oomycota</taxon>
        <taxon>Peronosporomycetes</taxon>
        <taxon>Peronosporales</taxon>
        <taxon>Peronosporaceae</taxon>
        <taxon>Phytophthora</taxon>
    </lineage>
</organism>
<sequence length="327" mass="36112">MQEAVLAAVERFSRFVGLRLNVHKSVAIRLGREIAESGEENSTCGSSVKDIIPTSEESRYLGHLAGEGDTVTNAWERAFKALSVRLALARRKTNTVQQRAQLAAAIIIPKLLYVGRHACPTLAIVAEAGRRIKNFIWKSKFTIAEQVVVGWIPAEAAEMAVQEGGLAIPNITAELIAMEAHAVGDWAMMEHPVLQTAGELLQEATKQNRGPLVPIRQTVAAKVRDSLWATGRPWVESSWVEPEREVPEGGNSDEDLRALLRHSNGLVTRWNSNGLRCSFEGLANSEFMKTKRQREVESGAFSYEAFLRLPAATIKPRNASGEQRPWK</sequence>
<evidence type="ECO:0008006" key="3">
    <source>
        <dbReference type="Google" id="ProtNLM"/>
    </source>
</evidence>
<dbReference type="AlphaFoldDB" id="A0A8J5IZ48"/>
<evidence type="ECO:0000313" key="1">
    <source>
        <dbReference type="EMBL" id="KAG6947070.1"/>
    </source>
</evidence>
<dbReference type="EMBL" id="JAENGY010001765">
    <property type="protein sequence ID" value="KAG6947070.1"/>
    <property type="molecule type" value="Genomic_DNA"/>
</dbReference>
<dbReference type="Proteomes" id="UP000709295">
    <property type="component" value="Unassembled WGS sequence"/>
</dbReference>
<comment type="caution">
    <text evidence="1">The sequence shown here is derived from an EMBL/GenBank/DDBJ whole genome shotgun (WGS) entry which is preliminary data.</text>
</comment>
<accession>A0A8J5IZ48</accession>
<evidence type="ECO:0000313" key="2">
    <source>
        <dbReference type="Proteomes" id="UP000709295"/>
    </source>
</evidence>